<protein>
    <submittedName>
        <fullName evidence="1">Uncharacterized protein</fullName>
    </submittedName>
</protein>
<name>A0ABV7LVF7_9GAMM</name>
<gene>
    <name evidence="1" type="ORF">ACFOEV_18355</name>
</gene>
<comment type="caution">
    <text evidence="1">The sequence shown here is derived from an EMBL/GenBank/DDBJ whole genome shotgun (WGS) entry which is preliminary data.</text>
</comment>
<sequence>MALHSHREPLSLGLVELPAGQEDWRSVLPDSVDDQPPYDLAWFTPPSERGDRCAVLRERFGG</sequence>
<organism evidence="1 2">
    <name type="scientific">Litchfieldella rifensis</name>
    <dbReference type="NCBI Taxonomy" id="762643"/>
    <lineage>
        <taxon>Bacteria</taxon>
        <taxon>Pseudomonadati</taxon>
        <taxon>Pseudomonadota</taxon>
        <taxon>Gammaproteobacteria</taxon>
        <taxon>Oceanospirillales</taxon>
        <taxon>Halomonadaceae</taxon>
        <taxon>Litchfieldella</taxon>
    </lineage>
</organism>
<accession>A0ABV7LVF7</accession>
<keyword evidence="2" id="KW-1185">Reference proteome</keyword>
<dbReference type="EMBL" id="JBHRUG010000037">
    <property type="protein sequence ID" value="MFC3285565.1"/>
    <property type="molecule type" value="Genomic_DNA"/>
</dbReference>
<reference evidence="2" key="1">
    <citation type="journal article" date="2019" name="Int. J. Syst. Evol. Microbiol.">
        <title>The Global Catalogue of Microorganisms (GCM) 10K type strain sequencing project: providing services to taxonomists for standard genome sequencing and annotation.</title>
        <authorList>
            <consortium name="The Broad Institute Genomics Platform"/>
            <consortium name="The Broad Institute Genome Sequencing Center for Infectious Disease"/>
            <person name="Wu L."/>
            <person name="Ma J."/>
        </authorList>
    </citation>
    <scope>NUCLEOTIDE SEQUENCE [LARGE SCALE GENOMIC DNA]</scope>
    <source>
        <strain evidence="2">CECT 7698</strain>
    </source>
</reference>
<evidence type="ECO:0000313" key="2">
    <source>
        <dbReference type="Proteomes" id="UP001595579"/>
    </source>
</evidence>
<evidence type="ECO:0000313" key="1">
    <source>
        <dbReference type="EMBL" id="MFC3285565.1"/>
    </source>
</evidence>
<dbReference type="RefSeq" id="WP_386776348.1">
    <property type="nucleotide sequence ID" value="NZ_JBHRUG010000037.1"/>
</dbReference>
<proteinExistence type="predicted"/>
<dbReference type="Proteomes" id="UP001595579">
    <property type="component" value="Unassembled WGS sequence"/>
</dbReference>